<dbReference type="SUPFAM" id="SSF54736">
    <property type="entry name" value="ClpS-like"/>
    <property type="match status" value="1"/>
</dbReference>
<dbReference type="Proteomes" id="UP001222027">
    <property type="component" value="Unassembled WGS sequence"/>
</dbReference>
<dbReference type="EMBL" id="JAQQAF010000006">
    <property type="protein sequence ID" value="KAJ8479375.1"/>
    <property type="molecule type" value="Genomic_DNA"/>
</dbReference>
<reference evidence="6 7" key="1">
    <citation type="journal article" date="2014" name="Agronomy (Basel)">
        <title>A Draft Genome Sequence for Ensete ventricosum, the Drought-Tolerant Tree Against Hunger.</title>
        <authorList>
            <person name="Harrison J."/>
            <person name="Moore K.A."/>
            <person name="Paszkiewicz K."/>
            <person name="Jones T."/>
            <person name="Grant M."/>
            <person name="Ambacheew D."/>
            <person name="Muzemil S."/>
            <person name="Studholme D.J."/>
        </authorList>
    </citation>
    <scope>NUCLEOTIDE SEQUENCE [LARGE SCALE GENOMIC DNA]</scope>
</reference>
<gene>
    <name evidence="6" type="ORF">B296_00016880</name>
    <name evidence="5" type="ORF">OPV22_023102</name>
</gene>
<dbReference type="InterPro" id="IPR013823">
    <property type="entry name" value="Ribosomal_bL12_C"/>
</dbReference>
<dbReference type="GO" id="GO:0006412">
    <property type="term" value="P:translation"/>
    <property type="evidence" value="ECO:0007669"/>
    <property type="project" value="InterPro"/>
</dbReference>
<feature type="domain" description="Large ribosomal subunit protein bL12 C-terminal" evidence="4">
    <location>
        <begin position="98"/>
        <end position="164"/>
    </location>
</feature>
<evidence type="ECO:0000256" key="2">
    <source>
        <dbReference type="ARBA" id="ARBA00022980"/>
    </source>
</evidence>
<evidence type="ECO:0000313" key="7">
    <source>
        <dbReference type="Proteomes" id="UP000287651"/>
    </source>
</evidence>
<evidence type="ECO:0000313" key="8">
    <source>
        <dbReference type="Proteomes" id="UP001222027"/>
    </source>
</evidence>
<evidence type="ECO:0000256" key="1">
    <source>
        <dbReference type="ARBA" id="ARBA00007197"/>
    </source>
</evidence>
<comment type="similarity">
    <text evidence="1">Belongs to the bacterial ribosomal protein bL12 family.</text>
</comment>
<evidence type="ECO:0000256" key="3">
    <source>
        <dbReference type="ARBA" id="ARBA00023274"/>
    </source>
</evidence>
<dbReference type="Proteomes" id="UP000287651">
    <property type="component" value="Unassembled WGS sequence"/>
</dbReference>
<dbReference type="EMBL" id="AMZH03000440">
    <property type="protein sequence ID" value="RRT83725.1"/>
    <property type="molecule type" value="Genomic_DNA"/>
</dbReference>
<dbReference type="GO" id="GO:0005840">
    <property type="term" value="C:ribosome"/>
    <property type="evidence" value="ECO:0007669"/>
    <property type="project" value="UniProtKB-KW"/>
</dbReference>
<dbReference type="InterPro" id="IPR014719">
    <property type="entry name" value="Ribosomal_bL12_C/ClpS-like"/>
</dbReference>
<dbReference type="CDD" id="cd00387">
    <property type="entry name" value="Ribosomal_L7_L12"/>
    <property type="match status" value="1"/>
</dbReference>
<name>A0A427B5H3_ENSVE</name>
<dbReference type="Gene3D" id="3.30.1390.10">
    <property type="match status" value="1"/>
</dbReference>
<accession>A0A427B5H3</accession>
<reference evidence="6" key="2">
    <citation type="submission" date="2018-09" db="EMBL/GenBank/DDBJ databases">
        <authorList>
            <person name="Harrison J."/>
            <person name="Moore K.A."/>
            <person name="Paszkiewicz K."/>
            <person name="Jones T."/>
            <person name="Grant M."/>
            <person name="Ambacheew D."/>
            <person name="Muzemil S."/>
            <person name="Studholme D."/>
        </authorList>
    </citation>
    <scope>NUCLEOTIDE SEQUENCE</scope>
</reference>
<sequence length="165" mass="17696">MPPLTPKMPLRRLLFSAARHCSSSAPSGGVAAESRTQKLERIADELLSLTKEERNDYSILFRLKLGLNQLVQAGGGLPSAGTGPGVEAVTEEKEKTAFDIKLEKFDAAAKIKIIKEVRTFTDLGLKEAKELVEKAPVVLKKGLTKEEAEAIAAKLKGVGATVALE</sequence>
<dbReference type="GO" id="GO:1990904">
    <property type="term" value="C:ribonucleoprotein complex"/>
    <property type="evidence" value="ECO:0007669"/>
    <property type="project" value="UniProtKB-KW"/>
</dbReference>
<dbReference type="Pfam" id="PF00542">
    <property type="entry name" value="Ribosomal_L12"/>
    <property type="match status" value="1"/>
</dbReference>
<evidence type="ECO:0000313" key="5">
    <source>
        <dbReference type="EMBL" id="KAJ8479375.1"/>
    </source>
</evidence>
<reference evidence="5 8" key="3">
    <citation type="submission" date="2022-12" db="EMBL/GenBank/DDBJ databases">
        <title>Chromosome-scale assembly of the Ensete ventricosum genome.</title>
        <authorList>
            <person name="Dussert Y."/>
            <person name="Stocks J."/>
            <person name="Wendawek A."/>
            <person name="Woldeyes F."/>
            <person name="Nichols R.A."/>
            <person name="Borrell J.S."/>
        </authorList>
    </citation>
    <scope>NUCLEOTIDE SEQUENCE [LARGE SCALE GENOMIC DNA]</scope>
    <source>
        <strain evidence="8">cv. Maze</strain>
        <strain evidence="5">MazeRef_0001</strain>
        <tissue evidence="5">Seeds</tissue>
    </source>
</reference>
<organism evidence="6 7">
    <name type="scientific">Ensete ventricosum</name>
    <name type="common">Abyssinian banana</name>
    <name type="synonym">Musa ensete</name>
    <dbReference type="NCBI Taxonomy" id="4639"/>
    <lineage>
        <taxon>Eukaryota</taxon>
        <taxon>Viridiplantae</taxon>
        <taxon>Streptophyta</taxon>
        <taxon>Embryophyta</taxon>
        <taxon>Tracheophyta</taxon>
        <taxon>Spermatophyta</taxon>
        <taxon>Magnoliopsida</taxon>
        <taxon>Liliopsida</taxon>
        <taxon>Zingiberales</taxon>
        <taxon>Musaceae</taxon>
        <taxon>Ensete</taxon>
    </lineage>
</organism>
<dbReference type="PANTHER" id="PTHR45987:SF11">
    <property type="entry name" value="OS07G0626100 PROTEIN"/>
    <property type="match status" value="1"/>
</dbReference>
<keyword evidence="2" id="KW-0689">Ribosomal protein</keyword>
<dbReference type="HAMAP" id="MF_00368">
    <property type="entry name" value="Ribosomal_bL12"/>
    <property type="match status" value="1"/>
</dbReference>
<comment type="caution">
    <text evidence="6">The sequence shown here is derived from an EMBL/GenBank/DDBJ whole genome shotgun (WGS) entry which is preliminary data.</text>
</comment>
<keyword evidence="3" id="KW-0687">Ribonucleoprotein</keyword>
<proteinExistence type="inferred from homology"/>
<dbReference type="PANTHER" id="PTHR45987">
    <property type="entry name" value="39S RIBOSOMAL PROTEIN L12"/>
    <property type="match status" value="1"/>
</dbReference>
<evidence type="ECO:0000313" key="6">
    <source>
        <dbReference type="EMBL" id="RRT83725.1"/>
    </source>
</evidence>
<dbReference type="InterPro" id="IPR000206">
    <property type="entry name" value="Ribosomal_bL12"/>
</dbReference>
<dbReference type="GO" id="GO:0003729">
    <property type="term" value="F:mRNA binding"/>
    <property type="evidence" value="ECO:0007669"/>
    <property type="project" value="TreeGrafter"/>
</dbReference>
<dbReference type="GO" id="GO:0003735">
    <property type="term" value="F:structural constituent of ribosome"/>
    <property type="evidence" value="ECO:0007669"/>
    <property type="project" value="InterPro"/>
</dbReference>
<protein>
    <recommendedName>
        <fullName evidence="4">Large ribosomal subunit protein bL12 C-terminal domain-containing protein</fullName>
    </recommendedName>
</protein>
<keyword evidence="8" id="KW-1185">Reference proteome</keyword>
<dbReference type="AlphaFoldDB" id="A0A427B5H3"/>
<evidence type="ECO:0000259" key="4">
    <source>
        <dbReference type="Pfam" id="PF00542"/>
    </source>
</evidence>
<dbReference type="FunFam" id="3.30.1390.10:FF:000001">
    <property type="entry name" value="50S ribosomal protein L7/L12"/>
    <property type="match status" value="1"/>
</dbReference>
<dbReference type="OrthoDB" id="250175at2759"/>